<dbReference type="EMBL" id="CP120997">
    <property type="protein sequence ID" value="WLQ35487.1"/>
    <property type="molecule type" value="Genomic_DNA"/>
</dbReference>
<evidence type="ECO:0000256" key="3">
    <source>
        <dbReference type="ARBA" id="ARBA00022475"/>
    </source>
</evidence>
<sequence>MTQARARTLLRDRRYRTFWLGQVTSTLGNQLTIVVLPALVVPSRGPGMFGLLLAVESVVMGVLLLVGGVVADRYSRSVVMAISDVFRLVGVGGFLLFASRGPLLPLLLAAALTGAGAALYEPAHRAALAQVVEEDLRQQANAFDSATKRVGGLVGSLLAGLLLANISPPRTLLVDLATIAISLVTLVWLRLPRVQPAPEEEQEEQGLAAVFAEAKAGLAEVRRRPWVSAVMLQGTAQVFFLFGPNYVLVPMVSQQRYGIEAFGWVSAATFVGSVLGSMAGSKVTSKRPGLWAMNALTPCLLTPVCLMVDVPLWLFCAAMAVGSVGVGCFMVLWYTALQNEFPEEVQGRVFALEALASFGLQPIALATAPALVALMGITPFAVLAVIVLLISTYAVLIVPGTVRLASPPKPSSGPKPEPKPEPKAPGREPEEALEQERERETADRLDQRSGNVTS</sequence>
<keyword evidence="2" id="KW-0813">Transport</keyword>
<gene>
    <name evidence="10" type="ORF">P8A18_19590</name>
</gene>
<dbReference type="PROSITE" id="PS50850">
    <property type="entry name" value="MFS"/>
    <property type="match status" value="1"/>
</dbReference>
<evidence type="ECO:0000256" key="5">
    <source>
        <dbReference type="ARBA" id="ARBA00022989"/>
    </source>
</evidence>
<dbReference type="PANTHER" id="PTHR43266">
    <property type="entry name" value="MACROLIDE-EFFLUX PROTEIN"/>
    <property type="match status" value="1"/>
</dbReference>
<evidence type="ECO:0000256" key="8">
    <source>
        <dbReference type="SAM" id="Phobius"/>
    </source>
</evidence>
<keyword evidence="11" id="KW-1185">Reference proteome</keyword>
<dbReference type="InterPro" id="IPR011701">
    <property type="entry name" value="MFS"/>
</dbReference>
<keyword evidence="3" id="KW-1003">Cell membrane</keyword>
<reference evidence="10 11" key="1">
    <citation type="submission" date="2023-03" db="EMBL/GenBank/DDBJ databases">
        <title>Isolation and description of six Streptomyces strains from soil environments, able to metabolize different microbial glucans.</title>
        <authorList>
            <person name="Widen T."/>
            <person name="Larsbrink J."/>
        </authorList>
    </citation>
    <scope>NUCLEOTIDE SEQUENCE [LARGE SCALE GENOMIC DNA]</scope>
    <source>
        <strain evidence="10 11">Mut1</strain>
    </source>
</reference>
<dbReference type="InterPro" id="IPR036259">
    <property type="entry name" value="MFS_trans_sf"/>
</dbReference>
<dbReference type="SUPFAM" id="SSF103473">
    <property type="entry name" value="MFS general substrate transporter"/>
    <property type="match status" value="1"/>
</dbReference>
<evidence type="ECO:0000259" key="9">
    <source>
        <dbReference type="PROSITE" id="PS50850"/>
    </source>
</evidence>
<feature type="transmembrane region" description="Helical" evidence="8">
    <location>
        <begin position="380"/>
        <end position="402"/>
    </location>
</feature>
<proteinExistence type="predicted"/>
<evidence type="ECO:0000256" key="4">
    <source>
        <dbReference type="ARBA" id="ARBA00022692"/>
    </source>
</evidence>
<dbReference type="CDD" id="cd06173">
    <property type="entry name" value="MFS_MefA_like"/>
    <property type="match status" value="1"/>
</dbReference>
<feature type="transmembrane region" description="Helical" evidence="8">
    <location>
        <begin position="312"/>
        <end position="337"/>
    </location>
</feature>
<dbReference type="Proteomes" id="UP001239522">
    <property type="component" value="Chromosome"/>
</dbReference>
<accession>A0ABY9HN51</accession>
<evidence type="ECO:0000256" key="2">
    <source>
        <dbReference type="ARBA" id="ARBA00022448"/>
    </source>
</evidence>
<evidence type="ECO:0000313" key="10">
    <source>
        <dbReference type="EMBL" id="WLQ35487.1"/>
    </source>
</evidence>
<evidence type="ECO:0000256" key="1">
    <source>
        <dbReference type="ARBA" id="ARBA00004651"/>
    </source>
</evidence>
<feature type="transmembrane region" description="Helical" evidence="8">
    <location>
        <begin position="172"/>
        <end position="191"/>
    </location>
</feature>
<dbReference type="InterPro" id="IPR020846">
    <property type="entry name" value="MFS_dom"/>
</dbReference>
<dbReference type="PANTHER" id="PTHR43266:SF2">
    <property type="entry name" value="MAJOR FACILITATOR SUPERFAMILY (MFS) PROFILE DOMAIN-CONTAINING PROTEIN"/>
    <property type="match status" value="1"/>
</dbReference>
<evidence type="ECO:0000256" key="6">
    <source>
        <dbReference type="ARBA" id="ARBA00023136"/>
    </source>
</evidence>
<feature type="transmembrane region" description="Helical" evidence="8">
    <location>
        <begin position="349"/>
        <end position="374"/>
    </location>
</feature>
<protein>
    <submittedName>
        <fullName evidence="10">MFS transporter</fullName>
    </submittedName>
</protein>
<evidence type="ECO:0000313" key="11">
    <source>
        <dbReference type="Proteomes" id="UP001239522"/>
    </source>
</evidence>
<organism evidence="10 11">
    <name type="scientific">Streptomyces castrisilvae</name>
    <dbReference type="NCBI Taxonomy" id="3033811"/>
    <lineage>
        <taxon>Bacteria</taxon>
        <taxon>Bacillati</taxon>
        <taxon>Actinomycetota</taxon>
        <taxon>Actinomycetes</taxon>
        <taxon>Kitasatosporales</taxon>
        <taxon>Streptomycetaceae</taxon>
        <taxon>Streptomyces</taxon>
    </lineage>
</organism>
<dbReference type="Pfam" id="PF07690">
    <property type="entry name" value="MFS_1"/>
    <property type="match status" value="1"/>
</dbReference>
<keyword evidence="4 8" id="KW-0812">Transmembrane</keyword>
<keyword evidence="5 8" id="KW-1133">Transmembrane helix</keyword>
<feature type="transmembrane region" description="Helical" evidence="8">
    <location>
        <begin position="20"/>
        <end position="41"/>
    </location>
</feature>
<feature type="transmembrane region" description="Helical" evidence="8">
    <location>
        <begin position="226"/>
        <end position="249"/>
    </location>
</feature>
<dbReference type="RefSeq" id="WP_306056193.1">
    <property type="nucleotide sequence ID" value="NZ_CP120997.1"/>
</dbReference>
<feature type="transmembrane region" description="Helical" evidence="8">
    <location>
        <begin position="261"/>
        <end position="280"/>
    </location>
</feature>
<feature type="transmembrane region" description="Helical" evidence="8">
    <location>
        <begin position="47"/>
        <end position="71"/>
    </location>
</feature>
<name>A0ABY9HN51_9ACTN</name>
<keyword evidence="6 8" id="KW-0472">Membrane</keyword>
<feature type="region of interest" description="Disordered" evidence="7">
    <location>
        <begin position="405"/>
        <end position="454"/>
    </location>
</feature>
<dbReference type="Gene3D" id="1.20.1250.20">
    <property type="entry name" value="MFS general substrate transporter like domains"/>
    <property type="match status" value="1"/>
</dbReference>
<evidence type="ECO:0000256" key="7">
    <source>
        <dbReference type="SAM" id="MobiDB-lite"/>
    </source>
</evidence>
<comment type="subcellular location">
    <subcellularLocation>
        <location evidence="1">Cell membrane</location>
        <topology evidence="1">Multi-pass membrane protein</topology>
    </subcellularLocation>
</comment>
<feature type="domain" description="Major facilitator superfamily (MFS) profile" evidence="9">
    <location>
        <begin position="1"/>
        <end position="402"/>
    </location>
</feature>
<feature type="compositionally biased region" description="Basic and acidic residues" evidence="7">
    <location>
        <begin position="416"/>
        <end position="447"/>
    </location>
</feature>